<organism evidence="15">
    <name type="scientific">Enterobius vermicularis</name>
    <name type="common">Human pinworm</name>
    <dbReference type="NCBI Taxonomy" id="51028"/>
    <lineage>
        <taxon>Eukaryota</taxon>
        <taxon>Metazoa</taxon>
        <taxon>Ecdysozoa</taxon>
        <taxon>Nematoda</taxon>
        <taxon>Chromadorea</taxon>
        <taxon>Rhabditida</taxon>
        <taxon>Spirurina</taxon>
        <taxon>Oxyuridomorpha</taxon>
        <taxon>Oxyuroidea</taxon>
        <taxon>Oxyuridae</taxon>
        <taxon>Enterobius</taxon>
    </lineage>
</organism>
<dbReference type="PROSITE" id="PS51013">
    <property type="entry name" value="PANNEXIN"/>
    <property type="match status" value="1"/>
</dbReference>
<dbReference type="STRING" id="51028.A0A0N4VFE5"/>
<name>A0A0N4VFE5_ENTVE</name>
<keyword evidence="10 12" id="KW-0472">Membrane</keyword>
<keyword evidence="3 12" id="KW-0813">Transport</keyword>
<keyword evidence="8 12" id="KW-1133">Transmembrane helix</keyword>
<comment type="function">
    <text evidence="12">Structural component of the gap junctions.</text>
</comment>
<proteinExistence type="inferred from homology"/>
<dbReference type="AlphaFoldDB" id="A0A0N4VFE5"/>
<evidence type="ECO:0000313" key="14">
    <source>
        <dbReference type="Proteomes" id="UP000274131"/>
    </source>
</evidence>
<keyword evidence="14" id="KW-1185">Reference proteome</keyword>
<evidence type="ECO:0000256" key="9">
    <source>
        <dbReference type="ARBA" id="ARBA00023065"/>
    </source>
</evidence>
<evidence type="ECO:0000256" key="3">
    <source>
        <dbReference type="ARBA" id="ARBA00022448"/>
    </source>
</evidence>
<keyword evidence="6" id="KW-0303">Gap junction</keyword>
<sequence length="473" mass="55579">MFLGIPRINKFVNAVKVSPIDDFTDRCNYYYTVLLFIFFTLLVGTKQYFGEPIKCAVEQQAPASWTSYVHDYCFVMERYKLTPPEFMSSGLAEFYTKSDEYYENYYQWTPFLLLVQAFCFYIPHFLWRSLQKLSSLDIEMVVEEAIGIRQLFGEERQKATTNLAKYIEQSLSVPSNRWCRLLYCPLKDILLCSTWLYIGSKLLNSVNIIIQLMLISRYVGDGGFFWGRRFLEQLIYGIDWTETGQFPRVVYCDYEMVSTGNVEKKNVQCTLTINMLNEKIYLILVVWLFLLSICTISNALFTVVNVLVPSLRERQTRFYLMASLPADEDDESLGALYYSEYDSFPSALFVTMFIMFSVHAFKRRNNYISRREHELLPDRGSEIDQDELKSFFGNESERTLRHFLRSVLGVDGVQLLRFMHSHAGTMIARDVTFILWEDFLCAKRSQNQFCQSRSRTFILLMFDSLSYVILYTR</sequence>
<reference evidence="15" key="1">
    <citation type="submission" date="2017-02" db="UniProtKB">
        <authorList>
            <consortium name="WormBaseParasite"/>
        </authorList>
    </citation>
    <scope>IDENTIFICATION</scope>
</reference>
<comment type="similarity">
    <text evidence="12">Belongs to the pannexin family.</text>
</comment>
<feature type="transmembrane region" description="Helical" evidence="12">
    <location>
        <begin position="280"/>
        <end position="308"/>
    </location>
</feature>
<evidence type="ECO:0000256" key="11">
    <source>
        <dbReference type="ARBA" id="ARBA00023303"/>
    </source>
</evidence>
<dbReference type="PANTHER" id="PTHR11893">
    <property type="entry name" value="INNEXIN"/>
    <property type="match status" value="1"/>
</dbReference>
<evidence type="ECO:0000256" key="6">
    <source>
        <dbReference type="ARBA" id="ARBA00022868"/>
    </source>
</evidence>
<evidence type="ECO:0000256" key="7">
    <source>
        <dbReference type="ARBA" id="ARBA00022949"/>
    </source>
</evidence>
<evidence type="ECO:0000313" key="15">
    <source>
        <dbReference type="WBParaSite" id="EVEC_0000946301-mRNA-1"/>
    </source>
</evidence>
<evidence type="ECO:0000256" key="12">
    <source>
        <dbReference type="RuleBase" id="RU010713"/>
    </source>
</evidence>
<keyword evidence="11 12" id="KW-0407">Ion channel</keyword>
<keyword evidence="7" id="KW-0965">Cell junction</keyword>
<evidence type="ECO:0000256" key="1">
    <source>
        <dbReference type="ARBA" id="ARBA00004610"/>
    </source>
</evidence>
<dbReference type="EMBL" id="UXUI01009662">
    <property type="protein sequence ID" value="VDD94122.1"/>
    <property type="molecule type" value="Genomic_DNA"/>
</dbReference>
<keyword evidence="5 12" id="KW-0812">Transmembrane</keyword>
<evidence type="ECO:0000256" key="10">
    <source>
        <dbReference type="ARBA" id="ARBA00023136"/>
    </source>
</evidence>
<dbReference type="PANTHER" id="PTHR11893:SF20">
    <property type="entry name" value="INNEXIN-3"/>
    <property type="match status" value="1"/>
</dbReference>
<evidence type="ECO:0000256" key="5">
    <source>
        <dbReference type="ARBA" id="ARBA00022692"/>
    </source>
</evidence>
<evidence type="ECO:0000256" key="2">
    <source>
        <dbReference type="ARBA" id="ARBA00004651"/>
    </source>
</evidence>
<feature type="transmembrane region" description="Helical" evidence="12">
    <location>
        <begin position="29"/>
        <end position="49"/>
    </location>
</feature>
<keyword evidence="9 12" id="KW-0406">Ion transport</keyword>
<gene>
    <name evidence="12" type="primary">inx</name>
    <name evidence="13" type="ORF">EVEC_LOCUS8873</name>
</gene>
<evidence type="ECO:0000256" key="4">
    <source>
        <dbReference type="ARBA" id="ARBA00022475"/>
    </source>
</evidence>
<dbReference type="GO" id="GO:0005243">
    <property type="term" value="F:gap junction channel activity"/>
    <property type="evidence" value="ECO:0007669"/>
    <property type="project" value="TreeGrafter"/>
</dbReference>
<dbReference type="Pfam" id="PF00876">
    <property type="entry name" value="Innexin"/>
    <property type="match status" value="1"/>
</dbReference>
<dbReference type="OrthoDB" id="5867527at2759"/>
<accession>A0A0N4VFE5</accession>
<evidence type="ECO:0000256" key="8">
    <source>
        <dbReference type="ARBA" id="ARBA00022989"/>
    </source>
</evidence>
<dbReference type="GO" id="GO:0005886">
    <property type="term" value="C:plasma membrane"/>
    <property type="evidence" value="ECO:0007669"/>
    <property type="project" value="UniProtKB-SubCell"/>
</dbReference>
<dbReference type="InterPro" id="IPR000990">
    <property type="entry name" value="Innexin"/>
</dbReference>
<keyword evidence="4" id="KW-1003">Cell membrane</keyword>
<reference evidence="13 14" key="2">
    <citation type="submission" date="2018-10" db="EMBL/GenBank/DDBJ databases">
        <authorList>
            <consortium name="Pathogen Informatics"/>
        </authorList>
    </citation>
    <scope>NUCLEOTIDE SEQUENCE [LARGE SCALE GENOMIC DNA]</scope>
</reference>
<feature type="transmembrane region" description="Helical" evidence="12">
    <location>
        <begin position="343"/>
        <end position="361"/>
    </location>
</feature>
<protein>
    <recommendedName>
        <fullName evidence="12">Innexin</fullName>
    </recommendedName>
</protein>
<dbReference type="PRINTS" id="PR01262">
    <property type="entry name" value="INNEXIN"/>
</dbReference>
<dbReference type="Proteomes" id="UP000274131">
    <property type="component" value="Unassembled WGS sequence"/>
</dbReference>
<dbReference type="GO" id="GO:0034220">
    <property type="term" value="P:monoatomic ion transmembrane transport"/>
    <property type="evidence" value="ECO:0007669"/>
    <property type="project" value="UniProtKB-KW"/>
</dbReference>
<evidence type="ECO:0000313" key="13">
    <source>
        <dbReference type="EMBL" id="VDD94122.1"/>
    </source>
</evidence>
<feature type="transmembrane region" description="Helical" evidence="12">
    <location>
        <begin position="105"/>
        <end position="127"/>
    </location>
</feature>
<dbReference type="GO" id="GO:0005921">
    <property type="term" value="C:gap junction"/>
    <property type="evidence" value="ECO:0007669"/>
    <property type="project" value="UniProtKB-SubCell"/>
</dbReference>
<dbReference type="WBParaSite" id="EVEC_0000946301-mRNA-1">
    <property type="protein sequence ID" value="EVEC_0000946301-mRNA-1"/>
    <property type="gene ID" value="EVEC_0000946301"/>
</dbReference>
<comment type="subcellular location">
    <subcellularLocation>
        <location evidence="1">Cell junction</location>
        <location evidence="1">Gap junction</location>
    </subcellularLocation>
    <subcellularLocation>
        <location evidence="2 12">Cell membrane</location>
        <topology evidence="2 12">Multi-pass membrane protein</topology>
    </subcellularLocation>
</comment>